<dbReference type="STRING" id="215637.A0A4V1J4N0"/>
<dbReference type="PANTHER" id="PTHR13476">
    <property type="entry name" value="CHROMATIN MODIFICATION-RELATED PROTEIN MEAF6"/>
    <property type="match status" value="1"/>
</dbReference>
<dbReference type="GO" id="GO:0005634">
    <property type="term" value="C:nucleus"/>
    <property type="evidence" value="ECO:0007669"/>
    <property type="project" value="UniProtKB-SubCell"/>
</dbReference>
<evidence type="ECO:0000256" key="8">
    <source>
        <dbReference type="ARBA" id="ARBA00023242"/>
    </source>
</evidence>
<keyword evidence="9" id="KW-0234">DNA repair</keyword>
<evidence type="ECO:0000256" key="5">
    <source>
        <dbReference type="ARBA" id="ARBA00023015"/>
    </source>
</evidence>
<keyword evidence="7 9" id="KW-0804">Transcription</keyword>
<feature type="non-terminal residue" evidence="11">
    <location>
        <position position="1"/>
    </location>
</feature>
<dbReference type="GO" id="GO:0035267">
    <property type="term" value="C:NuA4 histone acetyltransferase complex"/>
    <property type="evidence" value="ECO:0007669"/>
    <property type="project" value="UniProtKB-UniRule"/>
</dbReference>
<evidence type="ECO:0000256" key="2">
    <source>
        <dbReference type="ARBA" id="ARBA00010916"/>
    </source>
</evidence>
<comment type="subunit">
    <text evidence="9">Component of the NuA4 histone acetyltransferase complex.</text>
</comment>
<comment type="function">
    <text evidence="9">Component of the NuA4 histone acetyltransferase complex which is involved in transcriptional activation of selected genes principally by acetylation of nucleosomal histone H4 and H2A. The NuA4 complex is also involved in DNA repair.</text>
</comment>
<dbReference type="Pfam" id="PF09340">
    <property type="entry name" value="NuA4"/>
    <property type="match status" value="1"/>
</dbReference>
<evidence type="ECO:0000256" key="6">
    <source>
        <dbReference type="ARBA" id="ARBA00023054"/>
    </source>
</evidence>
<keyword evidence="4 9" id="KW-0156">Chromatin regulator</keyword>
<evidence type="ECO:0000313" key="12">
    <source>
        <dbReference type="Proteomes" id="UP000268162"/>
    </source>
</evidence>
<protein>
    <recommendedName>
        <fullName evidence="3 9">Chromatin modification-related protein EAF6</fullName>
    </recommendedName>
</protein>
<evidence type="ECO:0000256" key="7">
    <source>
        <dbReference type="ARBA" id="ARBA00023163"/>
    </source>
</evidence>
<evidence type="ECO:0000256" key="9">
    <source>
        <dbReference type="RuleBase" id="RU368022"/>
    </source>
</evidence>
<proteinExistence type="inferred from homology"/>
<keyword evidence="12" id="KW-1185">Reference proteome</keyword>
<comment type="subcellular location">
    <subcellularLocation>
        <location evidence="1 9">Nucleus</location>
    </subcellularLocation>
</comment>
<accession>A0A4V1J4N0</accession>
<name>A0A4V1J4N0_9FUNG</name>
<evidence type="ECO:0000256" key="4">
    <source>
        <dbReference type="ARBA" id="ARBA00022853"/>
    </source>
</evidence>
<keyword evidence="5 9" id="KW-0805">Transcription regulation</keyword>
<evidence type="ECO:0000256" key="1">
    <source>
        <dbReference type="ARBA" id="ARBA00004123"/>
    </source>
</evidence>
<dbReference type="GO" id="GO:0006281">
    <property type="term" value="P:DNA repair"/>
    <property type="evidence" value="ECO:0007669"/>
    <property type="project" value="UniProtKB-UniRule"/>
</dbReference>
<feature type="coiled-coil region" evidence="10">
    <location>
        <begin position="8"/>
        <end position="35"/>
    </location>
</feature>
<sequence>PPVTAEILQDAEKELNDLLARKRQVDRNLANLEASIYAYEGTYLEDTHQGNIVRGFDGYLANRNERKRHKFSEGERIFSNSSSTYQKVNVRFAIDYSSS</sequence>
<gene>
    <name evidence="11" type="ORF">BJ085DRAFT_21677</name>
</gene>
<dbReference type="EMBL" id="ML002714">
    <property type="protein sequence ID" value="RKP36129.1"/>
    <property type="molecule type" value="Genomic_DNA"/>
</dbReference>
<evidence type="ECO:0000256" key="10">
    <source>
        <dbReference type="SAM" id="Coils"/>
    </source>
</evidence>
<keyword evidence="8 9" id="KW-0539">Nucleus</keyword>
<dbReference type="GO" id="GO:0006325">
    <property type="term" value="P:chromatin organization"/>
    <property type="evidence" value="ECO:0007669"/>
    <property type="project" value="UniProtKB-KW"/>
</dbReference>
<organism evidence="11 12">
    <name type="scientific">Dimargaris cristalligena</name>
    <dbReference type="NCBI Taxonomy" id="215637"/>
    <lineage>
        <taxon>Eukaryota</taxon>
        <taxon>Fungi</taxon>
        <taxon>Fungi incertae sedis</taxon>
        <taxon>Zoopagomycota</taxon>
        <taxon>Kickxellomycotina</taxon>
        <taxon>Dimargaritomycetes</taxon>
        <taxon>Dimargaritales</taxon>
        <taxon>Dimargaritaceae</taxon>
        <taxon>Dimargaris</taxon>
    </lineage>
</organism>
<keyword evidence="6 10" id="KW-0175">Coiled coil</keyword>
<dbReference type="GO" id="GO:0016740">
    <property type="term" value="F:transferase activity"/>
    <property type="evidence" value="ECO:0007669"/>
    <property type="project" value="UniProtKB-KW"/>
</dbReference>
<evidence type="ECO:0000313" key="11">
    <source>
        <dbReference type="EMBL" id="RKP36129.1"/>
    </source>
</evidence>
<dbReference type="InterPro" id="IPR015418">
    <property type="entry name" value="Eaf6"/>
</dbReference>
<dbReference type="AlphaFoldDB" id="A0A4V1J4N0"/>
<keyword evidence="11" id="KW-0808">Transferase</keyword>
<reference evidence="12" key="1">
    <citation type="journal article" date="2018" name="Nat. Microbiol.">
        <title>Leveraging single-cell genomics to expand the fungal tree of life.</title>
        <authorList>
            <person name="Ahrendt S.R."/>
            <person name="Quandt C.A."/>
            <person name="Ciobanu D."/>
            <person name="Clum A."/>
            <person name="Salamov A."/>
            <person name="Andreopoulos B."/>
            <person name="Cheng J.F."/>
            <person name="Woyke T."/>
            <person name="Pelin A."/>
            <person name="Henrissat B."/>
            <person name="Reynolds N.K."/>
            <person name="Benny G.L."/>
            <person name="Smith M.E."/>
            <person name="James T.Y."/>
            <person name="Grigoriev I.V."/>
        </authorList>
    </citation>
    <scope>NUCLEOTIDE SEQUENCE [LARGE SCALE GENOMIC DNA]</scope>
    <source>
        <strain evidence="12">RSA 468</strain>
    </source>
</reference>
<keyword evidence="9" id="KW-0227">DNA damage</keyword>
<evidence type="ECO:0000256" key="3">
    <source>
        <dbReference type="ARBA" id="ARBA00018504"/>
    </source>
</evidence>
<dbReference type="Proteomes" id="UP000268162">
    <property type="component" value="Unassembled WGS sequence"/>
</dbReference>
<comment type="similarity">
    <text evidence="2 9">Belongs to the EAF6 family.</text>
</comment>